<dbReference type="HOGENOM" id="CLU_3182125_0_0_9"/>
<reference evidence="1 2" key="1">
    <citation type="submission" date="2012-01" db="EMBL/GenBank/DDBJ databases">
        <title>Complete sequence of chromosome of Clostridium pasteurianum BC1.</title>
        <authorList>
            <consortium name="US DOE Joint Genome Institute"/>
            <person name="Lucas S."/>
            <person name="Han J."/>
            <person name="Lapidus A."/>
            <person name="Cheng J.-F."/>
            <person name="Goodwin L."/>
            <person name="Pitluck S."/>
            <person name="Peters L."/>
            <person name="Mikhailova N."/>
            <person name="Teshima H."/>
            <person name="Detter J.C."/>
            <person name="Han C."/>
            <person name="Tapia R."/>
            <person name="Land M."/>
            <person name="Hauser L."/>
            <person name="Kyrpides N."/>
            <person name="Ivanova N."/>
            <person name="Pagani I."/>
            <person name="Dunn J."/>
            <person name="Taghavi S."/>
            <person name="Francis A."/>
            <person name="van der Lelie D."/>
            <person name="Woyke T."/>
        </authorList>
    </citation>
    <scope>NUCLEOTIDE SEQUENCE [LARGE SCALE GENOMIC DNA]</scope>
    <source>
        <strain evidence="1 2">BC1</strain>
    </source>
</reference>
<organism evidence="1 2">
    <name type="scientific">Clostridium pasteurianum BC1</name>
    <dbReference type="NCBI Taxonomy" id="86416"/>
    <lineage>
        <taxon>Bacteria</taxon>
        <taxon>Bacillati</taxon>
        <taxon>Bacillota</taxon>
        <taxon>Clostridia</taxon>
        <taxon>Eubacteriales</taxon>
        <taxon>Clostridiaceae</taxon>
        <taxon>Clostridium</taxon>
    </lineage>
</organism>
<dbReference type="Proteomes" id="UP000013523">
    <property type="component" value="Chromosome"/>
</dbReference>
<evidence type="ECO:0000313" key="2">
    <source>
        <dbReference type="Proteomes" id="UP000013523"/>
    </source>
</evidence>
<dbReference type="EMBL" id="CP003261">
    <property type="protein sequence ID" value="AGK96845.1"/>
    <property type="molecule type" value="Genomic_DNA"/>
</dbReference>
<dbReference type="PATRIC" id="fig|86416.3.peg.1919"/>
<proteinExistence type="predicted"/>
<name>R4KB36_CLOPA</name>
<sequence>MKYKKYNVLERKSKPKSKLACSRNFSKSIRLELREWIGQVCFKNIN</sequence>
<accession>R4KB36</accession>
<dbReference type="AlphaFoldDB" id="R4KB36"/>
<protein>
    <submittedName>
        <fullName evidence="1">Uncharacterized protein</fullName>
    </submittedName>
</protein>
<evidence type="ECO:0000313" key="1">
    <source>
        <dbReference type="EMBL" id="AGK96845.1"/>
    </source>
</evidence>
<keyword evidence="2" id="KW-1185">Reference proteome</keyword>
<dbReference type="KEGG" id="cpas:Clopa_1950"/>
<gene>
    <name evidence="1" type="ORF">Clopa_1950</name>
</gene>
<dbReference type="STRING" id="86416.Clopa_1950"/>